<keyword evidence="1" id="KW-0472">Membrane</keyword>
<feature type="transmembrane region" description="Helical" evidence="1">
    <location>
        <begin position="46"/>
        <end position="65"/>
    </location>
</feature>
<organism evidence="2 3">
    <name type="scientific">Vibrio mediterranei</name>
    <dbReference type="NCBI Taxonomy" id="689"/>
    <lineage>
        <taxon>Bacteria</taxon>
        <taxon>Pseudomonadati</taxon>
        <taxon>Pseudomonadota</taxon>
        <taxon>Gammaproteobacteria</taxon>
        <taxon>Vibrionales</taxon>
        <taxon>Vibrionaceae</taxon>
        <taxon>Vibrio</taxon>
    </lineage>
</organism>
<evidence type="ECO:0000313" key="2">
    <source>
        <dbReference type="EMBL" id="ASI92365.1"/>
    </source>
</evidence>
<dbReference type="EMBL" id="CP018309">
    <property type="protein sequence ID" value="ASI92365.1"/>
    <property type="molecule type" value="Genomic_DNA"/>
</dbReference>
<sequence length="212" mass="23563">MNKKEETKPLLEWNDIAKENAENAIVSSMFVATLKTTSSLDTLNNWLLLATGAIASFLLANISNISGFLGRDAIVDGGYVLCISCVFGVFGKIMGMRCKMGQELSETVKLTFIEHMKAHEAEEAKIQEGAKFWGVSIDTGLRVDRILSEYLALFPAPIRWLANRHFTKERNNPQIAYIGQMKSLQVQGGAILIQATLFIYFFVAMFTAISKL</sequence>
<feature type="transmembrane region" description="Helical" evidence="1">
    <location>
        <begin position="190"/>
        <end position="209"/>
    </location>
</feature>
<keyword evidence="1" id="KW-1133">Transmembrane helix</keyword>
<dbReference type="KEGG" id="vsh:BSZ05_21420"/>
<evidence type="ECO:0000313" key="3">
    <source>
        <dbReference type="Proteomes" id="UP000197092"/>
    </source>
</evidence>
<keyword evidence="1" id="KW-0812">Transmembrane</keyword>
<evidence type="ECO:0000256" key="1">
    <source>
        <dbReference type="SAM" id="Phobius"/>
    </source>
</evidence>
<feature type="transmembrane region" description="Helical" evidence="1">
    <location>
        <begin position="77"/>
        <end position="95"/>
    </location>
</feature>
<proteinExistence type="predicted"/>
<dbReference type="RefSeq" id="WP_088878321.1">
    <property type="nucleotide sequence ID" value="NZ_CP018309.1"/>
</dbReference>
<dbReference type="AlphaFoldDB" id="A0AAN1FKK3"/>
<reference evidence="3" key="1">
    <citation type="submission" date="2016-12" db="EMBL/GenBank/DDBJ databases">
        <title>Comparative genomic analysis reveals the diversity, evolution, and environmental adaptation strategies of the genus Vibrio.</title>
        <authorList>
            <person name="Lin H."/>
            <person name="Wang X."/>
            <person name="Zhang X.-H."/>
        </authorList>
    </citation>
    <scope>NUCLEOTIDE SEQUENCE [LARGE SCALE GENOMIC DNA]</scope>
    <source>
        <strain evidence="3">QT6D1</strain>
    </source>
</reference>
<protein>
    <submittedName>
        <fullName evidence="2">Uncharacterized protein</fullName>
    </submittedName>
</protein>
<gene>
    <name evidence="2" type="ORF">BSZ05_21420</name>
</gene>
<dbReference type="Proteomes" id="UP000197092">
    <property type="component" value="Chromosome 2"/>
</dbReference>
<name>A0AAN1FKK3_9VIBR</name>
<accession>A0AAN1FKK3</accession>